<reference evidence="2 3" key="1">
    <citation type="journal article" date="2021" name="BMC Genomics">
        <title>Datura genome reveals duplications of psychoactive alkaloid biosynthetic genes and high mutation rate following tissue culture.</title>
        <authorList>
            <person name="Rajewski A."/>
            <person name="Carter-House D."/>
            <person name="Stajich J."/>
            <person name="Litt A."/>
        </authorList>
    </citation>
    <scope>NUCLEOTIDE SEQUENCE [LARGE SCALE GENOMIC DNA]</scope>
    <source>
        <strain evidence="2">AR-01</strain>
    </source>
</reference>
<proteinExistence type="predicted"/>
<evidence type="ECO:0000256" key="1">
    <source>
        <dbReference type="SAM" id="MobiDB-lite"/>
    </source>
</evidence>
<protein>
    <submittedName>
        <fullName evidence="2">Uncharacterized protein</fullName>
    </submittedName>
</protein>
<feature type="non-terminal residue" evidence="2">
    <location>
        <position position="1"/>
    </location>
</feature>
<comment type="caution">
    <text evidence="2">The sequence shown here is derived from an EMBL/GenBank/DDBJ whole genome shotgun (WGS) entry which is preliminary data.</text>
</comment>
<name>A0ABS8V834_DATST</name>
<feature type="region of interest" description="Disordered" evidence="1">
    <location>
        <begin position="32"/>
        <end position="71"/>
    </location>
</feature>
<dbReference type="EMBL" id="JACEIK010003644">
    <property type="protein sequence ID" value="MCD9642547.1"/>
    <property type="molecule type" value="Genomic_DNA"/>
</dbReference>
<feature type="compositionally biased region" description="Gly residues" evidence="1">
    <location>
        <begin position="46"/>
        <end position="57"/>
    </location>
</feature>
<gene>
    <name evidence="2" type="ORF">HAX54_029406</name>
</gene>
<accession>A0ABS8V834</accession>
<organism evidence="2 3">
    <name type="scientific">Datura stramonium</name>
    <name type="common">Jimsonweed</name>
    <name type="synonym">Common thornapple</name>
    <dbReference type="NCBI Taxonomy" id="4076"/>
    <lineage>
        <taxon>Eukaryota</taxon>
        <taxon>Viridiplantae</taxon>
        <taxon>Streptophyta</taxon>
        <taxon>Embryophyta</taxon>
        <taxon>Tracheophyta</taxon>
        <taxon>Spermatophyta</taxon>
        <taxon>Magnoliopsida</taxon>
        <taxon>eudicotyledons</taxon>
        <taxon>Gunneridae</taxon>
        <taxon>Pentapetalae</taxon>
        <taxon>asterids</taxon>
        <taxon>lamiids</taxon>
        <taxon>Solanales</taxon>
        <taxon>Solanaceae</taxon>
        <taxon>Solanoideae</taxon>
        <taxon>Datureae</taxon>
        <taxon>Datura</taxon>
    </lineage>
</organism>
<evidence type="ECO:0000313" key="3">
    <source>
        <dbReference type="Proteomes" id="UP000823775"/>
    </source>
</evidence>
<evidence type="ECO:0000313" key="2">
    <source>
        <dbReference type="EMBL" id="MCD9642547.1"/>
    </source>
</evidence>
<sequence>SHSLALEKFIPRETGGKNLVLEIAHDIMSFKEQKDHEGKRPKSLGGHSGASFGGRGFYGRDHTRGLESLFI</sequence>
<dbReference type="Proteomes" id="UP000823775">
    <property type="component" value="Unassembled WGS sequence"/>
</dbReference>
<keyword evidence="3" id="KW-1185">Reference proteome</keyword>